<protein>
    <submittedName>
        <fullName evidence="1">Uncharacterized protein</fullName>
    </submittedName>
</protein>
<evidence type="ECO:0000313" key="1">
    <source>
        <dbReference type="EMBL" id="HEN15348.1"/>
    </source>
</evidence>
<dbReference type="AlphaFoldDB" id="A0A7C2NUS3"/>
<dbReference type="EMBL" id="DSOK01000226">
    <property type="protein sequence ID" value="HEN15348.1"/>
    <property type="molecule type" value="Genomic_DNA"/>
</dbReference>
<organism evidence="1">
    <name type="scientific">Schlesneria paludicola</name>
    <dbReference type="NCBI Taxonomy" id="360056"/>
    <lineage>
        <taxon>Bacteria</taxon>
        <taxon>Pseudomonadati</taxon>
        <taxon>Planctomycetota</taxon>
        <taxon>Planctomycetia</taxon>
        <taxon>Planctomycetales</taxon>
        <taxon>Planctomycetaceae</taxon>
        <taxon>Schlesneria</taxon>
    </lineage>
</organism>
<name>A0A7C2NUS3_9PLAN</name>
<proteinExistence type="predicted"/>
<sequence>MPATRTIGQNFGGKPGKFAAFPPFPRYDRHPRPPIFFSPKRDMARNESDREDLLAEAVALTRRLGGMGVGQPPLITAGFRTNGWLSVYFGPDPMYQVDAEGRLRRAFVDGLLYRSQGETLAQLTRTRSPRETVLQRRDLTPAELTRFRHDMTTRLAELAEALDAGRFQVRRVHPQGDATLTADIALRLRAALSADPWLSRRVNVRR</sequence>
<comment type="caution">
    <text evidence="1">The sequence shown here is derived from an EMBL/GenBank/DDBJ whole genome shotgun (WGS) entry which is preliminary data.</text>
</comment>
<reference evidence="1" key="1">
    <citation type="journal article" date="2020" name="mSystems">
        <title>Genome- and Community-Level Interaction Insights into Carbon Utilization and Element Cycling Functions of Hydrothermarchaeota in Hydrothermal Sediment.</title>
        <authorList>
            <person name="Zhou Z."/>
            <person name="Liu Y."/>
            <person name="Xu W."/>
            <person name="Pan J."/>
            <person name="Luo Z.H."/>
            <person name="Li M."/>
        </authorList>
    </citation>
    <scope>NUCLEOTIDE SEQUENCE [LARGE SCALE GENOMIC DNA]</scope>
    <source>
        <strain evidence="1">SpSt-339</strain>
    </source>
</reference>
<accession>A0A7C2NUS3</accession>
<gene>
    <name evidence="1" type="ORF">ENQ76_07760</name>
</gene>